<gene>
    <name evidence="1" type="ORF">LOK49_LG11G01975</name>
</gene>
<evidence type="ECO:0000313" key="2">
    <source>
        <dbReference type="Proteomes" id="UP001060215"/>
    </source>
</evidence>
<keyword evidence="2" id="KW-1185">Reference proteome</keyword>
<sequence>MQRWCTKLRSLAILHSTPKPTQLSLSSSPSPSPSPSPSSHRLLHSSPQFLHTPLSLSLISSNFKPLFNASSPSNHPSLLNQMVLSPPLPHLSFIQVRHLTKKEMKEKMKKFKPRTPVKSKLKKIKMKCYSSFKGRFRLMHDGNIRRWKEGKRHNAHLKSKSAKRRLRQPGIVPLAYHESHEEAELLWLNHLGVAQLVLCLFGLEDEKFTSVLCLFSSTF</sequence>
<dbReference type="EMBL" id="CM045769">
    <property type="protein sequence ID" value="KAI7993795.1"/>
    <property type="molecule type" value="Genomic_DNA"/>
</dbReference>
<proteinExistence type="predicted"/>
<evidence type="ECO:0000313" key="1">
    <source>
        <dbReference type="EMBL" id="KAI7993795.1"/>
    </source>
</evidence>
<reference evidence="1 2" key="1">
    <citation type="journal article" date="2022" name="Plant J.">
        <title>Chromosome-level genome of Camellia lanceoleosa provides a valuable resource for understanding genome evolution and self-incompatibility.</title>
        <authorList>
            <person name="Gong W."/>
            <person name="Xiao S."/>
            <person name="Wang L."/>
            <person name="Liao Z."/>
            <person name="Chang Y."/>
            <person name="Mo W."/>
            <person name="Hu G."/>
            <person name="Li W."/>
            <person name="Zhao G."/>
            <person name="Zhu H."/>
            <person name="Hu X."/>
            <person name="Ji K."/>
            <person name="Xiang X."/>
            <person name="Song Q."/>
            <person name="Yuan D."/>
            <person name="Jin S."/>
            <person name="Zhang L."/>
        </authorList>
    </citation>
    <scope>NUCLEOTIDE SEQUENCE [LARGE SCALE GENOMIC DNA]</scope>
    <source>
        <strain evidence="1">SQ_2022a</strain>
    </source>
</reference>
<organism evidence="1 2">
    <name type="scientific">Camellia lanceoleosa</name>
    <dbReference type="NCBI Taxonomy" id="1840588"/>
    <lineage>
        <taxon>Eukaryota</taxon>
        <taxon>Viridiplantae</taxon>
        <taxon>Streptophyta</taxon>
        <taxon>Embryophyta</taxon>
        <taxon>Tracheophyta</taxon>
        <taxon>Spermatophyta</taxon>
        <taxon>Magnoliopsida</taxon>
        <taxon>eudicotyledons</taxon>
        <taxon>Gunneridae</taxon>
        <taxon>Pentapetalae</taxon>
        <taxon>asterids</taxon>
        <taxon>Ericales</taxon>
        <taxon>Theaceae</taxon>
        <taxon>Camellia</taxon>
    </lineage>
</organism>
<accession>A0ACC0FYP2</accession>
<comment type="caution">
    <text evidence="1">The sequence shown here is derived from an EMBL/GenBank/DDBJ whole genome shotgun (WGS) entry which is preliminary data.</text>
</comment>
<protein>
    <submittedName>
        <fullName evidence="1">Uncharacterized protein</fullName>
    </submittedName>
</protein>
<dbReference type="Proteomes" id="UP001060215">
    <property type="component" value="Chromosome 12"/>
</dbReference>
<name>A0ACC0FYP2_9ERIC</name>